<keyword evidence="1" id="KW-1133">Transmembrane helix</keyword>
<dbReference type="Proteomes" id="UP000785200">
    <property type="component" value="Unassembled WGS sequence"/>
</dbReference>
<keyword evidence="4" id="KW-1185">Reference proteome</keyword>
<feature type="transmembrane region" description="Helical" evidence="1">
    <location>
        <begin position="7"/>
        <end position="23"/>
    </location>
</feature>
<dbReference type="PANTHER" id="PTHR12203:SF63">
    <property type="entry name" value="GLYCOSYL TRANSFERASE CAP10 DOMAIN-CONTAINING PROTEIN"/>
    <property type="match status" value="1"/>
</dbReference>
<reference evidence="3" key="1">
    <citation type="submission" date="2019-07" db="EMBL/GenBank/DDBJ databases">
        <title>Hyphodiscus hymeniophilus genome sequencing and assembly.</title>
        <authorList>
            <person name="Kramer G."/>
            <person name="Nodwell J."/>
        </authorList>
    </citation>
    <scope>NUCLEOTIDE SEQUENCE</scope>
    <source>
        <strain evidence="3">ATCC 34498</strain>
    </source>
</reference>
<organism evidence="3 4">
    <name type="scientific">Hyphodiscus hymeniophilus</name>
    <dbReference type="NCBI Taxonomy" id="353542"/>
    <lineage>
        <taxon>Eukaryota</taxon>
        <taxon>Fungi</taxon>
        <taxon>Dikarya</taxon>
        <taxon>Ascomycota</taxon>
        <taxon>Pezizomycotina</taxon>
        <taxon>Leotiomycetes</taxon>
        <taxon>Helotiales</taxon>
        <taxon>Hyphodiscaceae</taxon>
        <taxon>Hyphodiscus</taxon>
    </lineage>
</organism>
<evidence type="ECO:0000313" key="4">
    <source>
        <dbReference type="Proteomes" id="UP000785200"/>
    </source>
</evidence>
<dbReference type="EMBL" id="VNKQ01000006">
    <property type="protein sequence ID" value="KAG0650419.1"/>
    <property type="molecule type" value="Genomic_DNA"/>
</dbReference>
<keyword evidence="1" id="KW-0812">Transmembrane</keyword>
<proteinExistence type="predicted"/>
<dbReference type="PANTHER" id="PTHR12203">
    <property type="entry name" value="KDEL LYS-ASP-GLU-LEU CONTAINING - RELATED"/>
    <property type="match status" value="1"/>
</dbReference>
<evidence type="ECO:0000313" key="3">
    <source>
        <dbReference type="EMBL" id="KAG0650419.1"/>
    </source>
</evidence>
<dbReference type="Pfam" id="PF05686">
    <property type="entry name" value="Glyco_transf_90"/>
    <property type="match status" value="1"/>
</dbReference>
<sequence>MFVKWKSITIYGVLLFLTLIYLYRENSTSGAYVDSGFAKQYPSKETLNSLSLTEEQCDAAFPGLNKQIDDAAARGPFHLSKGLDTAHGSVEGRIKNGRKLYIISAEQDNVLRRIRAILHSLHRAIITSPTQVPDTVFSININDEPRANTWSFARSDDHFTPPNVWLMPHFSSWSWPVEYVGPLDEALSKIDEIEAHTTWHEKIDKAVWRGTAWFDPDWDMGLRPKLVKATEGKEWADVQLWGQGQEGKNNTLAIEDFCRNKYIIYAEGKTYSGRLPYHQACASIILTPPPTFLLHTTHLIRPLFSSLLPLSPIHPSSPHPAFPTPPSPTSYPIPSTNITWPLSYPPSLANAVFVHPDWSDLEAVIGYLEANPATAQGIAERQRETMVARGYLSQAAEVCYWRRLIRSWSETASWEESEWEDGMRWETFSLLGKTTYEV</sequence>
<comment type="caution">
    <text evidence="3">The sequence shown here is derived from an EMBL/GenBank/DDBJ whole genome shotgun (WGS) entry which is preliminary data.</text>
</comment>
<keyword evidence="1" id="KW-0472">Membrane</keyword>
<feature type="domain" description="Glycosyl transferase CAP10" evidence="2">
    <location>
        <begin position="131"/>
        <end position="408"/>
    </location>
</feature>
<gene>
    <name evidence="3" type="ORF">D0Z07_2927</name>
</gene>
<dbReference type="AlphaFoldDB" id="A0A9P6VMT3"/>
<dbReference type="InterPro" id="IPR051091">
    <property type="entry name" value="O-Glucosyltr/Glycosyltrsf_90"/>
</dbReference>
<accession>A0A9P6VMT3</accession>
<name>A0A9P6VMT3_9HELO</name>
<protein>
    <recommendedName>
        <fullName evidence="2">Glycosyl transferase CAP10 domain-containing protein</fullName>
    </recommendedName>
</protein>
<dbReference type="SMART" id="SM00672">
    <property type="entry name" value="CAP10"/>
    <property type="match status" value="1"/>
</dbReference>
<evidence type="ECO:0000259" key="2">
    <source>
        <dbReference type="SMART" id="SM00672"/>
    </source>
</evidence>
<dbReference type="InterPro" id="IPR006598">
    <property type="entry name" value="CAP10"/>
</dbReference>
<evidence type="ECO:0000256" key="1">
    <source>
        <dbReference type="SAM" id="Phobius"/>
    </source>
</evidence>
<dbReference type="OrthoDB" id="202415at2759"/>